<sequence length="186" mass="20587">MLMKRLMVLMVAVLLPVSSWAAKPEWAGNKGGKHAEKSEQRAEKNHKEKQEEESIVSDTEEILDDIFSSEETETIRDYYNEKVASGTGKHKGKKKELPQGLRKKLERGGELPPGWQKKVARGEVLDSDLRSQAESIPDDLLSRLPGSDQATEIIKLKDKIIRVGKGEGTVVDIIDIADILTGRGGS</sequence>
<name>A0A7U8GTJ6_NEPCE</name>
<evidence type="ECO:0000313" key="3">
    <source>
        <dbReference type="EMBL" id="EAR62398.1"/>
    </source>
</evidence>
<evidence type="ECO:0000256" key="2">
    <source>
        <dbReference type="SAM" id="SignalP"/>
    </source>
</evidence>
<feature type="compositionally biased region" description="Acidic residues" evidence="1">
    <location>
        <begin position="53"/>
        <end position="62"/>
    </location>
</feature>
<organism evidence="3 4">
    <name type="scientific">Neptuniibacter caesariensis</name>
    <dbReference type="NCBI Taxonomy" id="207954"/>
    <lineage>
        <taxon>Bacteria</taxon>
        <taxon>Pseudomonadati</taxon>
        <taxon>Pseudomonadota</taxon>
        <taxon>Gammaproteobacteria</taxon>
        <taxon>Oceanospirillales</taxon>
        <taxon>Oceanospirillaceae</taxon>
        <taxon>Neptuniibacter</taxon>
    </lineage>
</organism>
<keyword evidence="2" id="KW-0732">Signal</keyword>
<dbReference type="AlphaFoldDB" id="A0A7U8GTJ6"/>
<feature type="signal peptide" evidence="2">
    <location>
        <begin position="1"/>
        <end position="21"/>
    </location>
</feature>
<proteinExistence type="predicted"/>
<dbReference type="EMBL" id="AAOW01000003">
    <property type="protein sequence ID" value="EAR62398.1"/>
    <property type="molecule type" value="Genomic_DNA"/>
</dbReference>
<accession>A0A7U8GTJ6</accession>
<feature type="region of interest" description="Disordered" evidence="1">
    <location>
        <begin position="82"/>
        <end position="115"/>
    </location>
</feature>
<gene>
    <name evidence="3" type="ORF">MED92_15213</name>
</gene>
<dbReference type="Gene3D" id="3.10.450.160">
    <property type="entry name" value="inner membrane protein cigr"/>
    <property type="match status" value="1"/>
</dbReference>
<protein>
    <submittedName>
        <fullName evidence="3">Uncharacterized protein</fullName>
    </submittedName>
</protein>
<comment type="caution">
    <text evidence="3">The sequence shown here is derived from an EMBL/GenBank/DDBJ whole genome shotgun (WGS) entry which is preliminary data.</text>
</comment>
<dbReference type="Proteomes" id="UP000002171">
    <property type="component" value="Unassembled WGS sequence"/>
</dbReference>
<keyword evidence="4" id="KW-1185">Reference proteome</keyword>
<evidence type="ECO:0000313" key="4">
    <source>
        <dbReference type="Proteomes" id="UP000002171"/>
    </source>
</evidence>
<evidence type="ECO:0000256" key="1">
    <source>
        <dbReference type="SAM" id="MobiDB-lite"/>
    </source>
</evidence>
<feature type="chain" id="PRO_5030701114" evidence="2">
    <location>
        <begin position="22"/>
        <end position="186"/>
    </location>
</feature>
<reference evidence="3 4" key="1">
    <citation type="submission" date="2006-02" db="EMBL/GenBank/DDBJ databases">
        <authorList>
            <person name="Pinhassi J."/>
            <person name="Pedros-Alio C."/>
            <person name="Ferriera S."/>
            <person name="Johnson J."/>
            <person name="Kravitz S."/>
            <person name="Halpern A."/>
            <person name="Remington K."/>
            <person name="Beeson K."/>
            <person name="Tran B."/>
            <person name="Rogers Y.-H."/>
            <person name="Friedman R."/>
            <person name="Venter J.C."/>
        </authorList>
    </citation>
    <scope>NUCLEOTIDE SEQUENCE [LARGE SCALE GENOMIC DNA]</scope>
    <source>
        <strain evidence="3 4">MED92</strain>
    </source>
</reference>
<feature type="compositionally biased region" description="Basic and acidic residues" evidence="1">
    <location>
        <begin position="33"/>
        <end position="52"/>
    </location>
</feature>
<feature type="region of interest" description="Disordered" evidence="1">
    <location>
        <begin position="24"/>
        <end position="62"/>
    </location>
</feature>